<dbReference type="InterPro" id="IPR013083">
    <property type="entry name" value="Znf_RING/FYVE/PHD"/>
</dbReference>
<dbReference type="SUPFAM" id="SSF57850">
    <property type="entry name" value="RING/U-box"/>
    <property type="match status" value="1"/>
</dbReference>
<evidence type="ECO:0000313" key="2">
    <source>
        <dbReference type="EMBL" id="GFR46573.1"/>
    </source>
</evidence>
<evidence type="ECO:0008006" key="4">
    <source>
        <dbReference type="Google" id="ProtNLM"/>
    </source>
</evidence>
<protein>
    <recommendedName>
        <fullName evidence="4">U-box domain-containing protein</fullName>
    </recommendedName>
</protein>
<evidence type="ECO:0000313" key="3">
    <source>
        <dbReference type="Proteomes" id="UP001054857"/>
    </source>
</evidence>
<organism evidence="2 3">
    <name type="scientific">Astrephomene gubernaculifera</name>
    <dbReference type="NCBI Taxonomy" id="47775"/>
    <lineage>
        <taxon>Eukaryota</taxon>
        <taxon>Viridiplantae</taxon>
        <taxon>Chlorophyta</taxon>
        <taxon>core chlorophytes</taxon>
        <taxon>Chlorophyceae</taxon>
        <taxon>CS clade</taxon>
        <taxon>Chlamydomonadales</taxon>
        <taxon>Astrephomenaceae</taxon>
        <taxon>Astrephomene</taxon>
    </lineage>
</organism>
<proteinExistence type="predicted"/>
<comment type="caution">
    <text evidence="2">The sequence shown here is derived from an EMBL/GenBank/DDBJ whole genome shotgun (WGS) entry which is preliminary data.</text>
</comment>
<reference evidence="2 3" key="1">
    <citation type="journal article" date="2021" name="Sci. Rep.">
        <title>Genome sequencing of the multicellular alga Astrephomene provides insights into convergent evolution of germ-soma differentiation.</title>
        <authorList>
            <person name="Yamashita S."/>
            <person name="Yamamoto K."/>
            <person name="Matsuzaki R."/>
            <person name="Suzuki S."/>
            <person name="Yamaguchi H."/>
            <person name="Hirooka S."/>
            <person name="Minakuchi Y."/>
            <person name="Miyagishima S."/>
            <person name="Kawachi M."/>
            <person name="Toyoda A."/>
            <person name="Nozaki H."/>
        </authorList>
    </citation>
    <scope>NUCLEOTIDE SEQUENCE [LARGE SCALE GENOMIC DNA]</scope>
    <source>
        <strain evidence="2 3">NIES-4017</strain>
    </source>
</reference>
<feature type="non-terminal residue" evidence="2">
    <location>
        <position position="237"/>
    </location>
</feature>
<dbReference type="AlphaFoldDB" id="A0AAD3DRJ9"/>
<dbReference type="Proteomes" id="UP001054857">
    <property type="component" value="Unassembled WGS sequence"/>
</dbReference>
<feature type="region of interest" description="Disordered" evidence="1">
    <location>
        <begin position="214"/>
        <end position="237"/>
    </location>
</feature>
<dbReference type="Gene3D" id="3.30.40.10">
    <property type="entry name" value="Zinc/RING finger domain, C3HC4 (zinc finger)"/>
    <property type="match status" value="1"/>
</dbReference>
<keyword evidence="3" id="KW-1185">Reference proteome</keyword>
<sequence length="237" mass="26269">MDQEQAHEQAGDVRVHDTPTLLFLRKSLPRRFMCYISWCILSDPVLDPTDPEHRLAERATLTAHLQRKGVANVCLPVVVRCKNLLGAWLAENATSVPATVIPAQQPKQRKPWPAEPALEAQGWSQQQPGWEAQQLSIIAAAVPAQHFCPLARCVMREPVRDWRDHEHVYERSAITAFVRQHGCNPVTGQPMCLDHLQRAAFEEDAIRDWVAENTTTTSFSGGGRGDSGRGDGQAAAG</sequence>
<evidence type="ECO:0000256" key="1">
    <source>
        <dbReference type="SAM" id="MobiDB-lite"/>
    </source>
</evidence>
<accession>A0AAD3DRJ9</accession>
<dbReference type="EMBL" id="BMAR01000014">
    <property type="protein sequence ID" value="GFR46573.1"/>
    <property type="molecule type" value="Genomic_DNA"/>
</dbReference>
<gene>
    <name evidence="2" type="ORF">Agub_g8172</name>
</gene>
<name>A0AAD3DRJ9_9CHLO</name>